<dbReference type="RefSeq" id="WP_179502646.1">
    <property type="nucleotide sequence ID" value="NZ_JACCAA010000001.1"/>
</dbReference>
<keyword evidence="3" id="KW-1185">Reference proteome</keyword>
<keyword evidence="1" id="KW-0472">Membrane</keyword>
<keyword evidence="1" id="KW-1133">Transmembrane helix</keyword>
<organism evidence="2 3">
    <name type="scientific">Nocardioides daedukensis</name>
    <dbReference type="NCBI Taxonomy" id="634462"/>
    <lineage>
        <taxon>Bacteria</taxon>
        <taxon>Bacillati</taxon>
        <taxon>Actinomycetota</taxon>
        <taxon>Actinomycetes</taxon>
        <taxon>Propionibacteriales</taxon>
        <taxon>Nocardioidaceae</taxon>
        <taxon>Nocardioides</taxon>
    </lineage>
</organism>
<proteinExistence type="predicted"/>
<feature type="transmembrane region" description="Helical" evidence="1">
    <location>
        <begin position="105"/>
        <end position="124"/>
    </location>
</feature>
<evidence type="ECO:0000313" key="2">
    <source>
        <dbReference type="EMBL" id="NYG59620.1"/>
    </source>
</evidence>
<reference evidence="2 3" key="1">
    <citation type="submission" date="2020-07" db="EMBL/GenBank/DDBJ databases">
        <title>Sequencing the genomes of 1000 actinobacteria strains.</title>
        <authorList>
            <person name="Klenk H.-P."/>
        </authorList>
    </citation>
    <scope>NUCLEOTIDE SEQUENCE [LARGE SCALE GENOMIC DNA]</scope>
    <source>
        <strain evidence="2 3">DSM 23819</strain>
    </source>
</reference>
<accession>A0A7Y9S0E1</accession>
<evidence type="ECO:0008006" key="4">
    <source>
        <dbReference type="Google" id="ProtNLM"/>
    </source>
</evidence>
<protein>
    <recommendedName>
        <fullName evidence="4">DUF3592 domain-containing protein</fullName>
    </recommendedName>
</protein>
<dbReference type="Proteomes" id="UP000540656">
    <property type="component" value="Unassembled WGS sequence"/>
</dbReference>
<sequence>MSTTEPNPGSATSRYLVLGALLLSGLLAGWAIIRAVNTDMYATPRMWTIGLTGFALVVTVCALILWSTLADPRRALTIWHGIAASFLGVGAGTLLGNLGEDNSKALWFGVGMIVAAALLLLLGLSGGSKARRKVNLVGDLKSTGVRTTAVVLNRGYLEFGESTQVNTPVTFEFSDEQGHKHRVEKRLLILPADPIEEGQETELWYDPADPEDWDRIVVQLQQEHPAP</sequence>
<evidence type="ECO:0000313" key="3">
    <source>
        <dbReference type="Proteomes" id="UP000540656"/>
    </source>
</evidence>
<feature type="transmembrane region" description="Helical" evidence="1">
    <location>
        <begin position="45"/>
        <end position="66"/>
    </location>
</feature>
<gene>
    <name evidence="2" type="ORF">BJ980_002543</name>
</gene>
<feature type="transmembrane region" description="Helical" evidence="1">
    <location>
        <begin position="78"/>
        <end position="99"/>
    </location>
</feature>
<evidence type="ECO:0000256" key="1">
    <source>
        <dbReference type="SAM" id="Phobius"/>
    </source>
</evidence>
<dbReference type="AlphaFoldDB" id="A0A7Y9S0E1"/>
<keyword evidence="1" id="KW-0812">Transmembrane</keyword>
<feature type="transmembrane region" description="Helical" evidence="1">
    <location>
        <begin position="12"/>
        <end position="33"/>
    </location>
</feature>
<comment type="caution">
    <text evidence="2">The sequence shown here is derived from an EMBL/GenBank/DDBJ whole genome shotgun (WGS) entry which is preliminary data.</text>
</comment>
<dbReference type="EMBL" id="JACCAA010000001">
    <property type="protein sequence ID" value="NYG59620.1"/>
    <property type="molecule type" value="Genomic_DNA"/>
</dbReference>
<name>A0A7Y9S0E1_9ACTN</name>